<feature type="transmembrane region" description="Helical" evidence="6">
    <location>
        <begin position="12"/>
        <end position="36"/>
    </location>
</feature>
<dbReference type="InterPro" id="IPR011577">
    <property type="entry name" value="Cyt_b561_bac/Ni-Hgenase"/>
</dbReference>
<name>A0A328AR17_9CAUL</name>
<protein>
    <recommendedName>
        <fullName evidence="7">Cytochrome b561 bacterial/Ni-hydrogenase domain-containing protein</fullName>
    </recommendedName>
</protein>
<evidence type="ECO:0000256" key="1">
    <source>
        <dbReference type="ARBA" id="ARBA00004651"/>
    </source>
</evidence>
<dbReference type="AlphaFoldDB" id="A0A328AR17"/>
<dbReference type="Gene3D" id="1.20.950.20">
    <property type="entry name" value="Transmembrane di-heme cytochromes, Chain C"/>
    <property type="match status" value="1"/>
</dbReference>
<dbReference type="GO" id="GO:0022904">
    <property type="term" value="P:respiratory electron transport chain"/>
    <property type="evidence" value="ECO:0007669"/>
    <property type="project" value="InterPro"/>
</dbReference>
<evidence type="ECO:0000256" key="6">
    <source>
        <dbReference type="SAM" id="Phobius"/>
    </source>
</evidence>
<keyword evidence="9" id="KW-1185">Reference proteome</keyword>
<feature type="domain" description="Cytochrome b561 bacterial/Ni-hydrogenase" evidence="7">
    <location>
        <begin position="9"/>
        <end position="257"/>
    </location>
</feature>
<dbReference type="OrthoDB" id="9781740at2"/>
<sequence length="269" mass="30074">MRSKVLYKRHSGVVRVTHWINVLALSLLLMSGLQIFNAHPALYWGAKSTFSRPWITMGAADARGRPVGVTVVAGEAFVTTGVLGYSKGEVRGFPSWATIPSYRDLASGRRWHFFFAWLFVINGLVYLAWGVLSGHFREDLFPTRQQLAIKSLWREVVHHARFRFAKGEEARVYNVLQKLSYLPMVLLLLPLMLLTGLSMSPGFNAAAPWLVELFGGRQSARTVHFISAGLIVLFTLVHVAMVVASGTWNNLRSMITGKYAIEPEKEAAE</sequence>
<feature type="transmembrane region" description="Helical" evidence="6">
    <location>
        <begin position="181"/>
        <end position="203"/>
    </location>
</feature>
<comment type="subcellular location">
    <subcellularLocation>
        <location evidence="1">Cell membrane</location>
        <topology evidence="1">Multi-pass membrane protein</topology>
    </subcellularLocation>
</comment>
<evidence type="ECO:0000256" key="3">
    <source>
        <dbReference type="ARBA" id="ARBA00022692"/>
    </source>
</evidence>
<keyword evidence="4 6" id="KW-1133">Transmembrane helix</keyword>
<dbReference type="GO" id="GO:0020037">
    <property type="term" value="F:heme binding"/>
    <property type="evidence" value="ECO:0007669"/>
    <property type="project" value="TreeGrafter"/>
</dbReference>
<dbReference type="InterPro" id="IPR051542">
    <property type="entry name" value="Hydrogenase_cytochrome"/>
</dbReference>
<dbReference type="RefSeq" id="WP_111513924.1">
    <property type="nucleotide sequence ID" value="NZ_QFYR01000001.1"/>
</dbReference>
<dbReference type="PANTHER" id="PTHR30485:SF1">
    <property type="entry name" value="CYTOCHROME YDHU-RELATED"/>
    <property type="match status" value="1"/>
</dbReference>
<evidence type="ECO:0000259" key="7">
    <source>
        <dbReference type="Pfam" id="PF01292"/>
    </source>
</evidence>
<evidence type="ECO:0000256" key="2">
    <source>
        <dbReference type="ARBA" id="ARBA00022475"/>
    </source>
</evidence>
<keyword evidence="3 6" id="KW-0812">Transmembrane</keyword>
<evidence type="ECO:0000256" key="5">
    <source>
        <dbReference type="ARBA" id="ARBA00023136"/>
    </source>
</evidence>
<dbReference type="PANTHER" id="PTHR30485">
    <property type="entry name" value="NI/FE-HYDROGENASE 1 B-TYPE CYTOCHROME SUBUNIT"/>
    <property type="match status" value="1"/>
</dbReference>
<dbReference type="InterPro" id="IPR016174">
    <property type="entry name" value="Di-haem_cyt_TM"/>
</dbReference>
<comment type="caution">
    <text evidence="8">The sequence shown here is derived from an EMBL/GenBank/DDBJ whole genome shotgun (WGS) entry which is preliminary data.</text>
</comment>
<feature type="transmembrane region" description="Helical" evidence="6">
    <location>
        <begin position="223"/>
        <end position="244"/>
    </location>
</feature>
<keyword evidence="2" id="KW-1003">Cell membrane</keyword>
<evidence type="ECO:0000256" key="4">
    <source>
        <dbReference type="ARBA" id="ARBA00022989"/>
    </source>
</evidence>
<reference evidence="9" key="1">
    <citation type="submission" date="2018-05" db="EMBL/GenBank/DDBJ databases">
        <authorList>
            <person name="Li X."/>
        </authorList>
    </citation>
    <scope>NUCLEOTIDE SEQUENCE [LARGE SCALE GENOMIC DNA]</scope>
    <source>
        <strain evidence="9">YIM 73061</strain>
    </source>
</reference>
<feature type="transmembrane region" description="Helical" evidence="6">
    <location>
        <begin position="111"/>
        <end position="132"/>
    </location>
</feature>
<dbReference type="SUPFAM" id="SSF81342">
    <property type="entry name" value="Transmembrane di-heme cytochromes"/>
    <property type="match status" value="1"/>
</dbReference>
<accession>A0A328AR17</accession>
<evidence type="ECO:0000313" key="9">
    <source>
        <dbReference type="Proteomes" id="UP000249725"/>
    </source>
</evidence>
<dbReference type="Pfam" id="PF01292">
    <property type="entry name" value="Ni_hydr_CYTB"/>
    <property type="match status" value="1"/>
</dbReference>
<keyword evidence="5 6" id="KW-0472">Membrane</keyword>
<organism evidence="8 9">
    <name type="scientific">Phenylobacterium deserti</name>
    <dbReference type="NCBI Taxonomy" id="1914756"/>
    <lineage>
        <taxon>Bacteria</taxon>
        <taxon>Pseudomonadati</taxon>
        <taxon>Pseudomonadota</taxon>
        <taxon>Alphaproteobacteria</taxon>
        <taxon>Caulobacterales</taxon>
        <taxon>Caulobacteraceae</taxon>
        <taxon>Phenylobacterium</taxon>
    </lineage>
</organism>
<dbReference type="GO" id="GO:0009055">
    <property type="term" value="F:electron transfer activity"/>
    <property type="evidence" value="ECO:0007669"/>
    <property type="project" value="InterPro"/>
</dbReference>
<evidence type="ECO:0000313" key="8">
    <source>
        <dbReference type="EMBL" id="RAK57472.1"/>
    </source>
</evidence>
<gene>
    <name evidence="8" type="ORF">DJ018_05900</name>
</gene>
<dbReference type="GO" id="GO:0005886">
    <property type="term" value="C:plasma membrane"/>
    <property type="evidence" value="ECO:0007669"/>
    <property type="project" value="UniProtKB-SubCell"/>
</dbReference>
<dbReference type="Proteomes" id="UP000249725">
    <property type="component" value="Unassembled WGS sequence"/>
</dbReference>
<dbReference type="EMBL" id="QFYR01000001">
    <property type="protein sequence ID" value="RAK57472.1"/>
    <property type="molecule type" value="Genomic_DNA"/>
</dbReference>
<proteinExistence type="predicted"/>